<protein>
    <recommendedName>
        <fullName evidence="2">D-TagA/D-FruA epimerase</fullName>
    </recommendedName>
</protein>
<proteinExistence type="predicted"/>
<dbReference type="GO" id="GO:0016853">
    <property type="term" value="F:isomerase activity"/>
    <property type="evidence" value="ECO:0007669"/>
    <property type="project" value="InterPro"/>
</dbReference>
<organism evidence="1">
    <name type="scientific">marine sediment metagenome</name>
    <dbReference type="NCBI Taxonomy" id="412755"/>
    <lineage>
        <taxon>unclassified sequences</taxon>
        <taxon>metagenomes</taxon>
        <taxon>ecological metagenomes</taxon>
    </lineage>
</organism>
<name>A0A0F9KLP0_9ZZZZ</name>
<comment type="caution">
    <text evidence="1">The sequence shown here is derived from an EMBL/GenBank/DDBJ whole genome shotgun (WGS) entry which is preliminary data.</text>
</comment>
<reference evidence="1" key="1">
    <citation type="journal article" date="2015" name="Nature">
        <title>Complex archaea that bridge the gap between prokaryotes and eukaryotes.</title>
        <authorList>
            <person name="Spang A."/>
            <person name="Saw J.H."/>
            <person name="Jorgensen S.L."/>
            <person name="Zaremba-Niedzwiedzka K."/>
            <person name="Martijn J."/>
            <person name="Lind A.E."/>
            <person name="van Eijk R."/>
            <person name="Schleper C."/>
            <person name="Guy L."/>
            <person name="Ettema T.J."/>
        </authorList>
    </citation>
    <scope>NUCLEOTIDE SEQUENCE</scope>
</reference>
<evidence type="ECO:0008006" key="2">
    <source>
        <dbReference type="Google" id="ProtNLM"/>
    </source>
</evidence>
<evidence type="ECO:0000313" key="1">
    <source>
        <dbReference type="EMBL" id="KKM83084.1"/>
    </source>
</evidence>
<sequence>MALYPNMVMWASGILVFQNQELEIDEPDNDADADTHAALAEKVGRLPMKLLDTRAADLTSRYIGKTFDLGETKIVFTEEMLLRAAAKYGHAVAHTVTMYRHLASVATGEFELEVSVDETDSPTSPGEHYFFANELKRLGVQWVSMAPRYVGRFEKGVDYIGDLDVFRASFAEHVAVMKALGPYKMSIHSGSDKFSIYPIVAELAGPYVHLKTAGTSYLEAVRAIAAIDPGLFREILNFARERYDEDKASYHVSADIAKVPPAETLADDQLAPIVDQFDTREALHVTFGSVLTADDGERFGQRILAALNQDEETHYTVLAKHIGRHLAPFVR</sequence>
<dbReference type="Pfam" id="PF16257">
    <property type="entry name" value="UxaE"/>
    <property type="match status" value="1"/>
</dbReference>
<dbReference type="AlphaFoldDB" id="A0A0F9KLP0"/>
<gene>
    <name evidence="1" type="ORF">LCGC14_1313010</name>
</gene>
<dbReference type="InterPro" id="IPR032586">
    <property type="entry name" value="UxaE"/>
</dbReference>
<accession>A0A0F9KLP0</accession>
<dbReference type="EMBL" id="LAZR01007766">
    <property type="protein sequence ID" value="KKM83084.1"/>
    <property type="molecule type" value="Genomic_DNA"/>
</dbReference>